<sequence>MTFELHTEKPAANRLVMHLKGRLDAVTYLDFDNAVQPLLAMLARGSTVVLDLAGLDYISSAGLRSVARIRKATRAIDGHALLLDPQPQVRKVFDIVKAVPVSEVFTSTGELDAYLDRIQRRVIEGEDED</sequence>
<dbReference type="NCBIfam" id="TIGR00377">
    <property type="entry name" value="ant_ant_sig"/>
    <property type="match status" value="1"/>
</dbReference>
<dbReference type="SUPFAM" id="SSF52091">
    <property type="entry name" value="SpoIIaa-like"/>
    <property type="match status" value="1"/>
</dbReference>
<feature type="domain" description="STAS" evidence="3">
    <location>
        <begin position="15"/>
        <end position="115"/>
    </location>
</feature>
<evidence type="ECO:0000256" key="1">
    <source>
        <dbReference type="ARBA" id="ARBA00009013"/>
    </source>
</evidence>
<comment type="similarity">
    <text evidence="1 2">Belongs to the anti-sigma-factor antagonist family.</text>
</comment>
<dbReference type="PROSITE" id="PS50801">
    <property type="entry name" value="STAS"/>
    <property type="match status" value="1"/>
</dbReference>
<dbReference type="Proteomes" id="UP001620460">
    <property type="component" value="Unassembled WGS sequence"/>
</dbReference>
<organism evidence="4 5">
    <name type="scientific">Dyella ginsengisoli</name>
    <dbReference type="NCBI Taxonomy" id="363848"/>
    <lineage>
        <taxon>Bacteria</taxon>
        <taxon>Pseudomonadati</taxon>
        <taxon>Pseudomonadota</taxon>
        <taxon>Gammaproteobacteria</taxon>
        <taxon>Lysobacterales</taxon>
        <taxon>Rhodanobacteraceae</taxon>
        <taxon>Dyella</taxon>
    </lineage>
</organism>
<dbReference type="InterPro" id="IPR003658">
    <property type="entry name" value="Anti-sigma_ant"/>
</dbReference>
<proteinExistence type="inferred from homology"/>
<dbReference type="InterPro" id="IPR036513">
    <property type="entry name" value="STAS_dom_sf"/>
</dbReference>
<evidence type="ECO:0000259" key="3">
    <source>
        <dbReference type="PROSITE" id="PS50801"/>
    </source>
</evidence>
<dbReference type="EMBL" id="JADIKM010000001">
    <property type="protein sequence ID" value="MFK2903381.1"/>
    <property type="molecule type" value="Genomic_DNA"/>
</dbReference>
<comment type="caution">
    <text evidence="4">The sequence shown here is derived from an EMBL/GenBank/DDBJ whole genome shotgun (WGS) entry which is preliminary data.</text>
</comment>
<evidence type="ECO:0000313" key="4">
    <source>
        <dbReference type="EMBL" id="MFK2903381.1"/>
    </source>
</evidence>
<dbReference type="Gene3D" id="3.30.750.24">
    <property type="entry name" value="STAS domain"/>
    <property type="match status" value="1"/>
</dbReference>
<keyword evidence="5" id="KW-1185">Reference proteome</keyword>
<dbReference type="InterPro" id="IPR002645">
    <property type="entry name" value="STAS_dom"/>
</dbReference>
<dbReference type="CDD" id="cd07043">
    <property type="entry name" value="STAS_anti-anti-sigma_factors"/>
    <property type="match status" value="1"/>
</dbReference>
<evidence type="ECO:0000256" key="2">
    <source>
        <dbReference type="RuleBase" id="RU003749"/>
    </source>
</evidence>
<dbReference type="PANTHER" id="PTHR33495:SF2">
    <property type="entry name" value="ANTI-SIGMA FACTOR ANTAGONIST TM_1081-RELATED"/>
    <property type="match status" value="1"/>
</dbReference>
<evidence type="ECO:0000313" key="5">
    <source>
        <dbReference type="Proteomes" id="UP001620460"/>
    </source>
</evidence>
<accession>A0ABW8JTA2</accession>
<dbReference type="PANTHER" id="PTHR33495">
    <property type="entry name" value="ANTI-SIGMA FACTOR ANTAGONIST TM_1081-RELATED-RELATED"/>
    <property type="match status" value="1"/>
</dbReference>
<dbReference type="Pfam" id="PF01740">
    <property type="entry name" value="STAS"/>
    <property type="match status" value="1"/>
</dbReference>
<name>A0ABW8JTA2_9GAMM</name>
<reference evidence="4 5" key="1">
    <citation type="submission" date="2020-10" db="EMBL/GenBank/DDBJ databases">
        <title>Phylogeny of dyella-like bacteria.</title>
        <authorList>
            <person name="Fu J."/>
        </authorList>
    </citation>
    <scope>NUCLEOTIDE SEQUENCE [LARGE SCALE GENOMIC DNA]</scope>
    <source>
        <strain evidence="4 5">Gsoil3046</strain>
    </source>
</reference>
<gene>
    <name evidence="4" type="ORF">ISP17_05365</name>
</gene>
<dbReference type="RefSeq" id="WP_404630772.1">
    <property type="nucleotide sequence ID" value="NZ_JADIKM010000001.1"/>
</dbReference>
<protein>
    <recommendedName>
        <fullName evidence="2">Anti-sigma factor antagonist</fullName>
    </recommendedName>
</protein>